<gene>
    <name evidence="2" type="ORF">AKO1_008196</name>
</gene>
<accession>A0AAW2YPG7</accession>
<protein>
    <submittedName>
        <fullName evidence="2">Carboxylesterase</fullName>
    </submittedName>
</protein>
<dbReference type="EMBL" id="JAOPGA020000421">
    <property type="protein sequence ID" value="KAL0478529.1"/>
    <property type="molecule type" value="Genomic_DNA"/>
</dbReference>
<dbReference type="Proteomes" id="UP001431209">
    <property type="component" value="Unassembled WGS sequence"/>
</dbReference>
<dbReference type="PANTHER" id="PTHR23024">
    <property type="entry name" value="ARYLACETAMIDE DEACETYLASE"/>
    <property type="match status" value="1"/>
</dbReference>
<dbReference type="AlphaFoldDB" id="A0AAW2YPG7"/>
<proteinExistence type="predicted"/>
<dbReference type="SUPFAM" id="SSF53474">
    <property type="entry name" value="alpha/beta-Hydrolases"/>
    <property type="match status" value="1"/>
</dbReference>
<feature type="domain" description="Alpha/beta hydrolase fold-3" evidence="1">
    <location>
        <begin position="128"/>
        <end position="358"/>
    </location>
</feature>
<evidence type="ECO:0000313" key="2">
    <source>
        <dbReference type="EMBL" id="KAL0478529.1"/>
    </source>
</evidence>
<dbReference type="InterPro" id="IPR013094">
    <property type="entry name" value="AB_hydrolase_3"/>
</dbReference>
<evidence type="ECO:0000259" key="1">
    <source>
        <dbReference type="Pfam" id="PF07859"/>
    </source>
</evidence>
<dbReference type="Gene3D" id="3.40.50.1820">
    <property type="entry name" value="alpha/beta hydrolase"/>
    <property type="match status" value="1"/>
</dbReference>
<name>A0AAW2YPG7_9EUKA</name>
<dbReference type="InterPro" id="IPR029058">
    <property type="entry name" value="AB_hydrolase_fold"/>
</dbReference>
<keyword evidence="3" id="KW-1185">Reference proteome</keyword>
<dbReference type="PANTHER" id="PTHR23024:SF24">
    <property type="entry name" value="ALPHA_BETA HYDROLASE FOLD-3 DOMAIN-CONTAINING PROTEIN"/>
    <property type="match status" value="1"/>
</dbReference>
<reference evidence="2 3" key="1">
    <citation type="submission" date="2024-03" db="EMBL/GenBank/DDBJ databases">
        <title>The Acrasis kona genome and developmental transcriptomes reveal deep origins of eukaryotic multicellular pathways.</title>
        <authorList>
            <person name="Sheikh S."/>
            <person name="Fu C.-J."/>
            <person name="Brown M.W."/>
            <person name="Baldauf S.L."/>
        </authorList>
    </citation>
    <scope>NUCLEOTIDE SEQUENCE [LARGE SCALE GENOMIC DNA]</scope>
    <source>
        <strain evidence="2 3">ATCC MYA-3509</strain>
    </source>
</reference>
<dbReference type="GO" id="GO:0016787">
    <property type="term" value="F:hydrolase activity"/>
    <property type="evidence" value="ECO:0007669"/>
    <property type="project" value="InterPro"/>
</dbReference>
<evidence type="ECO:0000313" key="3">
    <source>
        <dbReference type="Proteomes" id="UP001431209"/>
    </source>
</evidence>
<comment type="caution">
    <text evidence="2">The sequence shown here is derived from an EMBL/GenBank/DDBJ whole genome shotgun (WGS) entry which is preliminary data.</text>
</comment>
<dbReference type="InterPro" id="IPR050466">
    <property type="entry name" value="Carboxylest/Gibb_receptor"/>
</dbReference>
<sequence>MFRWVSKRSFMKGLLAVIVAVFAVVLFELYIHDAHIDYRVKVAHYFMRAVFFFCGAGGDGKNFNRKCLSFLAYPAPLTGLDSSDGVHTRDIYIPFRMQNETGWNEPVLSRLFVPTNNRSCNDDKIPLLIYSHGGGFAIGSGRAVQHDLLARDLSSKAHMYVLSIDYRLAPEHPFPSAILDIYSVYMWLVDYKNGKKTSDSDFLSKVDFNKILIGGDSAGASLSIATTLAVRDGFKIENTTLPPGSLPFKYQLLFYPALASNDTESRKLTNTYLLTSEDIDFFGRSYIKEEKYLDPDHHHHHLYNFVNKRIGLKGLPSALILTAEYDLLHDDGQIYADELKKAGVDVEYKSYKTIHGFLTFFMLPECSLAKNYTIEVLKNRNLVGNLGCQ</sequence>
<dbReference type="Pfam" id="PF07859">
    <property type="entry name" value="Abhydrolase_3"/>
    <property type="match status" value="1"/>
</dbReference>
<organism evidence="2 3">
    <name type="scientific">Acrasis kona</name>
    <dbReference type="NCBI Taxonomy" id="1008807"/>
    <lineage>
        <taxon>Eukaryota</taxon>
        <taxon>Discoba</taxon>
        <taxon>Heterolobosea</taxon>
        <taxon>Tetramitia</taxon>
        <taxon>Eutetramitia</taxon>
        <taxon>Acrasidae</taxon>
        <taxon>Acrasis</taxon>
    </lineage>
</organism>